<dbReference type="EMBL" id="CAJQZP010000929">
    <property type="protein sequence ID" value="CAG4996727.1"/>
    <property type="molecule type" value="Genomic_DNA"/>
</dbReference>
<reference evidence="2" key="1">
    <citation type="submission" date="2021-04" db="EMBL/GenBank/DDBJ databases">
        <authorList>
            <person name="Tunstrom K."/>
        </authorList>
    </citation>
    <scope>NUCLEOTIDE SEQUENCE</scope>
</reference>
<keyword evidence="3" id="KW-1185">Reference proteome</keyword>
<evidence type="ECO:0000313" key="3">
    <source>
        <dbReference type="Proteomes" id="UP000691718"/>
    </source>
</evidence>
<dbReference type="OrthoDB" id="71166at2759"/>
<gene>
    <name evidence="2" type="ORF">PAPOLLO_LOCUS13060</name>
</gene>
<dbReference type="Proteomes" id="UP000691718">
    <property type="component" value="Unassembled WGS sequence"/>
</dbReference>
<accession>A0A8S3X4N2</accession>
<sequence length="123" mass="13816">MQEQNTQAPNFNVQRKNTEEQNVQEQITTEQNTQTLNAQGQDKKIIDHPTGQGNNEQSFSTVYATPHKSVITNSPVSYHSTSTTLPKDWVIPSPLKGVLFWPKPGTKKRRIKELVPSAITSET</sequence>
<feature type="region of interest" description="Disordered" evidence="1">
    <location>
        <begin position="1"/>
        <end position="58"/>
    </location>
</feature>
<protein>
    <submittedName>
        <fullName evidence="2">(apollo) hypothetical protein</fullName>
    </submittedName>
</protein>
<name>A0A8S3X4N2_PARAO</name>
<proteinExistence type="predicted"/>
<feature type="compositionally biased region" description="Low complexity" evidence="1">
    <location>
        <begin position="20"/>
        <end position="37"/>
    </location>
</feature>
<evidence type="ECO:0000256" key="1">
    <source>
        <dbReference type="SAM" id="MobiDB-lite"/>
    </source>
</evidence>
<dbReference type="AlphaFoldDB" id="A0A8S3X4N2"/>
<evidence type="ECO:0000313" key="2">
    <source>
        <dbReference type="EMBL" id="CAG4996727.1"/>
    </source>
</evidence>
<feature type="compositionally biased region" description="Polar residues" evidence="1">
    <location>
        <begin position="1"/>
        <end position="15"/>
    </location>
</feature>
<organism evidence="2 3">
    <name type="scientific">Parnassius apollo</name>
    <name type="common">Apollo butterfly</name>
    <name type="synonym">Papilio apollo</name>
    <dbReference type="NCBI Taxonomy" id="110799"/>
    <lineage>
        <taxon>Eukaryota</taxon>
        <taxon>Metazoa</taxon>
        <taxon>Ecdysozoa</taxon>
        <taxon>Arthropoda</taxon>
        <taxon>Hexapoda</taxon>
        <taxon>Insecta</taxon>
        <taxon>Pterygota</taxon>
        <taxon>Neoptera</taxon>
        <taxon>Endopterygota</taxon>
        <taxon>Lepidoptera</taxon>
        <taxon>Glossata</taxon>
        <taxon>Ditrysia</taxon>
        <taxon>Papilionoidea</taxon>
        <taxon>Papilionidae</taxon>
        <taxon>Parnassiinae</taxon>
        <taxon>Parnassini</taxon>
        <taxon>Parnassius</taxon>
        <taxon>Parnassius</taxon>
    </lineage>
</organism>
<comment type="caution">
    <text evidence="2">The sequence shown here is derived from an EMBL/GenBank/DDBJ whole genome shotgun (WGS) entry which is preliminary data.</text>
</comment>